<dbReference type="Proteomes" id="UP000198983">
    <property type="component" value="Chromosome I"/>
</dbReference>
<feature type="region of interest" description="Disordered" evidence="1">
    <location>
        <begin position="1"/>
        <end position="56"/>
    </location>
</feature>
<keyword evidence="3" id="KW-1185">Reference proteome</keyword>
<reference evidence="2 3" key="1">
    <citation type="submission" date="2016-10" db="EMBL/GenBank/DDBJ databases">
        <authorList>
            <person name="de Groot N.N."/>
        </authorList>
    </citation>
    <scope>NUCLEOTIDE SEQUENCE [LARGE SCALE GENOMIC DNA]</scope>
    <source>
        <strain evidence="2 3">DSM 22024</strain>
    </source>
</reference>
<proteinExistence type="predicted"/>
<sequence length="56" mass="6040">MSVTYSGALGAAESRMAGRTDRAAGHRDGMVQAIARCRPGRRLEAGSRRPRLELRG</sequence>
<name>A0A1H1WEW6_9ACTN</name>
<evidence type="ECO:0000313" key="3">
    <source>
        <dbReference type="Proteomes" id="UP000198983"/>
    </source>
</evidence>
<protein>
    <submittedName>
        <fullName evidence="2">Uncharacterized protein</fullName>
    </submittedName>
</protein>
<organism evidence="2 3">
    <name type="scientific">Actinopolymorpha singaporensis</name>
    <dbReference type="NCBI Taxonomy" id="117157"/>
    <lineage>
        <taxon>Bacteria</taxon>
        <taxon>Bacillati</taxon>
        <taxon>Actinomycetota</taxon>
        <taxon>Actinomycetes</taxon>
        <taxon>Propionibacteriales</taxon>
        <taxon>Actinopolymorphaceae</taxon>
        <taxon>Actinopolymorpha</taxon>
    </lineage>
</organism>
<dbReference type="EMBL" id="LT629732">
    <property type="protein sequence ID" value="SDS95575.1"/>
    <property type="molecule type" value="Genomic_DNA"/>
</dbReference>
<gene>
    <name evidence="2" type="ORF">SAMN04489717_4483</name>
</gene>
<dbReference type="AlphaFoldDB" id="A0A1H1WEW6"/>
<feature type="compositionally biased region" description="Basic and acidic residues" evidence="1">
    <location>
        <begin position="41"/>
        <end position="56"/>
    </location>
</feature>
<evidence type="ECO:0000313" key="2">
    <source>
        <dbReference type="EMBL" id="SDS95575.1"/>
    </source>
</evidence>
<evidence type="ECO:0000256" key="1">
    <source>
        <dbReference type="SAM" id="MobiDB-lite"/>
    </source>
</evidence>
<feature type="compositionally biased region" description="Basic and acidic residues" evidence="1">
    <location>
        <begin position="16"/>
        <end position="29"/>
    </location>
</feature>
<accession>A0A1H1WEW6</accession>